<sequence length="148" mass="17027">MEQGAKVLKRAGFGEPSVYETLAEQVIKFAERRPADAFSRFEEHISQLRKRPEVESQPTLVNGEQVPPNILDRFIKISIEREKTLLKAQPPNEEQPPTEIQIQDASELMHELRKFGVGLGEEETLQIQQHIQTHFSTLNLKQVRLFAK</sequence>
<keyword evidence="3" id="KW-0969">Cilium</keyword>
<evidence type="ECO:0000256" key="4">
    <source>
        <dbReference type="ARBA" id="ARBA00023212"/>
    </source>
</evidence>
<dbReference type="Proteomes" id="UP000324800">
    <property type="component" value="Unassembled WGS sequence"/>
</dbReference>
<evidence type="ECO:0000256" key="5">
    <source>
        <dbReference type="ARBA" id="ARBA00023273"/>
    </source>
</evidence>
<accession>A0A5J4V8F2</accession>
<keyword evidence="5" id="KW-0966">Cell projection</keyword>
<comment type="subcellular location">
    <subcellularLocation>
        <location evidence="1">Cytoplasm</location>
        <location evidence="1">Cytoskeleton</location>
        <location evidence="1">Cilium axoneme</location>
    </subcellularLocation>
</comment>
<dbReference type="GO" id="GO:0060271">
    <property type="term" value="P:cilium assembly"/>
    <property type="evidence" value="ECO:0007669"/>
    <property type="project" value="InterPro"/>
</dbReference>
<proteinExistence type="predicted"/>
<comment type="caution">
    <text evidence="6">The sequence shown here is derived from an EMBL/GenBank/DDBJ whole genome shotgun (WGS) entry which is preliminary data.</text>
</comment>
<protein>
    <submittedName>
        <fullName evidence="6">Uncharacterized protein</fullName>
    </submittedName>
</protein>
<dbReference type="GO" id="GO:0001534">
    <property type="term" value="C:radial spoke"/>
    <property type="evidence" value="ECO:0007669"/>
    <property type="project" value="InterPro"/>
</dbReference>
<dbReference type="AlphaFoldDB" id="A0A5J4V8F2"/>
<dbReference type="GO" id="GO:0060294">
    <property type="term" value="P:cilium movement involved in cell motility"/>
    <property type="evidence" value="ECO:0007669"/>
    <property type="project" value="InterPro"/>
</dbReference>
<dbReference type="EMBL" id="SNRW01008929">
    <property type="protein sequence ID" value="KAA6378779.1"/>
    <property type="molecule type" value="Genomic_DNA"/>
</dbReference>
<evidence type="ECO:0000313" key="7">
    <source>
        <dbReference type="Proteomes" id="UP000324800"/>
    </source>
</evidence>
<name>A0A5J4V8F2_9EUKA</name>
<keyword evidence="4" id="KW-0206">Cytoskeleton</keyword>
<organism evidence="6 7">
    <name type="scientific">Streblomastix strix</name>
    <dbReference type="NCBI Taxonomy" id="222440"/>
    <lineage>
        <taxon>Eukaryota</taxon>
        <taxon>Metamonada</taxon>
        <taxon>Preaxostyla</taxon>
        <taxon>Oxymonadida</taxon>
        <taxon>Streblomastigidae</taxon>
        <taxon>Streblomastix</taxon>
    </lineage>
</organism>
<gene>
    <name evidence="6" type="ORF">EZS28_025695</name>
</gene>
<evidence type="ECO:0000256" key="3">
    <source>
        <dbReference type="ARBA" id="ARBA00023069"/>
    </source>
</evidence>
<evidence type="ECO:0000256" key="1">
    <source>
        <dbReference type="ARBA" id="ARBA00004430"/>
    </source>
</evidence>
<keyword evidence="2" id="KW-0963">Cytoplasm</keyword>
<feature type="non-terminal residue" evidence="6">
    <location>
        <position position="148"/>
    </location>
</feature>
<evidence type="ECO:0000256" key="2">
    <source>
        <dbReference type="ARBA" id="ARBA00022490"/>
    </source>
</evidence>
<evidence type="ECO:0000313" key="6">
    <source>
        <dbReference type="EMBL" id="KAA6378779.1"/>
    </source>
</evidence>
<dbReference type="InterPro" id="IPR006802">
    <property type="entry name" value="Radial_spoke"/>
</dbReference>
<reference evidence="6 7" key="1">
    <citation type="submission" date="2019-03" db="EMBL/GenBank/DDBJ databases">
        <title>Single cell metagenomics reveals metabolic interactions within the superorganism composed of flagellate Streblomastix strix and complex community of Bacteroidetes bacteria on its surface.</title>
        <authorList>
            <person name="Treitli S.C."/>
            <person name="Kolisko M."/>
            <person name="Husnik F."/>
            <person name="Keeling P."/>
            <person name="Hampl V."/>
        </authorList>
    </citation>
    <scope>NUCLEOTIDE SEQUENCE [LARGE SCALE GENOMIC DNA]</scope>
    <source>
        <strain evidence="6">ST1C</strain>
    </source>
</reference>
<dbReference type="Pfam" id="PF04712">
    <property type="entry name" value="Radial_spoke"/>
    <property type="match status" value="1"/>
</dbReference>